<protein>
    <submittedName>
        <fullName evidence="3">CapA family protein</fullName>
    </submittedName>
</protein>
<proteinExistence type="inferred from homology"/>
<dbReference type="CDD" id="cd07381">
    <property type="entry name" value="MPP_CapA"/>
    <property type="match status" value="1"/>
</dbReference>
<dbReference type="EMBL" id="JACOOO010000025">
    <property type="protein sequence ID" value="MBC5629574.1"/>
    <property type="molecule type" value="Genomic_DNA"/>
</dbReference>
<dbReference type="Gene3D" id="3.60.21.10">
    <property type="match status" value="1"/>
</dbReference>
<dbReference type="PANTHER" id="PTHR33393:SF12">
    <property type="entry name" value="CAPSULE BIOSYNTHESIS PROTEIN CAPA"/>
    <property type="match status" value="1"/>
</dbReference>
<dbReference type="SMART" id="SM00854">
    <property type="entry name" value="PGA_cap"/>
    <property type="match status" value="1"/>
</dbReference>
<dbReference type="InterPro" id="IPR029052">
    <property type="entry name" value="Metallo-depent_PP-like"/>
</dbReference>
<organism evidence="3 4">
    <name type="scientific">Clostridium hominis</name>
    <dbReference type="NCBI Taxonomy" id="2763036"/>
    <lineage>
        <taxon>Bacteria</taxon>
        <taxon>Bacillati</taxon>
        <taxon>Bacillota</taxon>
        <taxon>Clostridia</taxon>
        <taxon>Eubacteriales</taxon>
        <taxon>Clostridiaceae</taxon>
        <taxon>Clostridium</taxon>
    </lineage>
</organism>
<evidence type="ECO:0000313" key="4">
    <source>
        <dbReference type="Proteomes" id="UP000596929"/>
    </source>
</evidence>
<comment type="caution">
    <text evidence="3">The sequence shown here is derived from an EMBL/GenBank/DDBJ whole genome shotgun (WGS) entry which is preliminary data.</text>
</comment>
<feature type="domain" description="Capsule synthesis protein CapA" evidence="2">
    <location>
        <begin position="69"/>
        <end position="334"/>
    </location>
</feature>
<dbReference type="Pfam" id="PF09587">
    <property type="entry name" value="PGA_cap"/>
    <property type="match status" value="1"/>
</dbReference>
<evidence type="ECO:0000256" key="1">
    <source>
        <dbReference type="ARBA" id="ARBA00005662"/>
    </source>
</evidence>
<dbReference type="PANTHER" id="PTHR33393">
    <property type="entry name" value="POLYGLUTAMINE SYNTHESIS ACCESSORY PROTEIN RV0574C-RELATED"/>
    <property type="match status" value="1"/>
</dbReference>
<dbReference type="InterPro" id="IPR052169">
    <property type="entry name" value="CW_Biosynth-Accessory"/>
</dbReference>
<reference evidence="3 4" key="1">
    <citation type="submission" date="2020-08" db="EMBL/GenBank/DDBJ databases">
        <title>Genome public.</title>
        <authorList>
            <person name="Liu C."/>
            <person name="Sun Q."/>
        </authorList>
    </citation>
    <scope>NUCLEOTIDE SEQUENCE [LARGE SCALE GENOMIC DNA]</scope>
    <source>
        <strain evidence="3 4">NSJ-6</strain>
    </source>
</reference>
<keyword evidence="4" id="KW-1185">Reference proteome</keyword>
<gene>
    <name evidence="3" type="ORF">H8S20_11805</name>
</gene>
<comment type="similarity">
    <text evidence="1">Belongs to the CapA family.</text>
</comment>
<dbReference type="Proteomes" id="UP000596929">
    <property type="component" value="Unassembled WGS sequence"/>
</dbReference>
<sequence>MKNKLGKILGLAIIIIILLALLIGKNEKVLFNNKENRDEGIASEEIEEDYNNKNEENISEVVNDINTIEIVATGDILIHKEILETQYNSETDEYDFNNNFKYIKKYLEKADLAIGNLETTLSGIENYGFSGYPSFNSPDSLADAMKSAGYDIVANMNNHCLDRDVNGYYRTRKTLVDRGFDVIGTRESIDDKRYIIKDVKGINVGVISYGYTMTVEDGNFGVNGISIPYDLLQLMNYYHPDTLENDMLNMKEQIELMREDGAEVIVFYMHWGDEYELEPNDIQKQIAQFLADEKVDIIFGTHPHSLQPIDMIQSSDGSSDTAVVYSMGNFLSSQRTERIGNPYTEDGAIVSVKVNKDMETNEITVDIPTYIPTWVNWYGKDAKLFYEVVPATIDDADYLTEEGRERIKESFDRTTSVIENYDEAIEVNKFIDTDN</sequence>
<accession>A0ABR7DDS9</accession>
<dbReference type="SUPFAM" id="SSF56300">
    <property type="entry name" value="Metallo-dependent phosphatases"/>
    <property type="match status" value="1"/>
</dbReference>
<evidence type="ECO:0000259" key="2">
    <source>
        <dbReference type="SMART" id="SM00854"/>
    </source>
</evidence>
<dbReference type="RefSeq" id="WP_186860245.1">
    <property type="nucleotide sequence ID" value="NZ_JACOOO010000025.1"/>
</dbReference>
<evidence type="ECO:0000313" key="3">
    <source>
        <dbReference type="EMBL" id="MBC5629574.1"/>
    </source>
</evidence>
<name>A0ABR7DDS9_9CLOT</name>
<dbReference type="InterPro" id="IPR019079">
    <property type="entry name" value="Capsule_synth_CapA"/>
</dbReference>